<comment type="caution">
    <text evidence="1">The sequence shown here is derived from an EMBL/GenBank/DDBJ whole genome shotgun (WGS) entry which is preliminary data.</text>
</comment>
<accession>I0WJC8</accession>
<dbReference type="AlphaFoldDB" id="I0WJC8"/>
<protein>
    <submittedName>
        <fullName evidence="1">Uncharacterized protein</fullName>
    </submittedName>
</protein>
<dbReference type="EMBL" id="AJJU01000002">
    <property type="protein sequence ID" value="EID76494.1"/>
    <property type="molecule type" value="Genomic_DNA"/>
</dbReference>
<evidence type="ECO:0000313" key="1">
    <source>
        <dbReference type="EMBL" id="EID76494.1"/>
    </source>
</evidence>
<reference evidence="1 2" key="1">
    <citation type="journal article" date="2012" name="J. Bacteriol.">
        <title>Genome Sequence of the Halotolerant Bacterium Imtechella halotolerans K1T.</title>
        <authorList>
            <person name="Kumar S."/>
            <person name="Vikram S."/>
            <person name="Subramanian S."/>
            <person name="Raghava G.P."/>
            <person name="Pinnaka A.K."/>
        </authorList>
    </citation>
    <scope>NUCLEOTIDE SEQUENCE [LARGE SCALE GENOMIC DNA]</scope>
    <source>
        <strain evidence="1 2">K1</strain>
    </source>
</reference>
<dbReference type="STRING" id="946077.W5A_00685"/>
<evidence type="ECO:0000313" key="2">
    <source>
        <dbReference type="Proteomes" id="UP000005938"/>
    </source>
</evidence>
<gene>
    <name evidence="1" type="ORF">W5A_00685</name>
</gene>
<keyword evidence="2" id="KW-1185">Reference proteome</keyword>
<dbReference type="Proteomes" id="UP000005938">
    <property type="component" value="Unassembled WGS sequence"/>
</dbReference>
<sequence>MGVCNRQPLAKSKGVHCEVESEGSWRQNSAPRNTNNIRHNRWDEAAIQVKIQRLHGHRDVDVAGTWSESELSYHGRSHGRVYTEYETRSKASHEKSAEAIVPYNDDIWEGLNFKE</sequence>
<dbReference type="eggNOG" id="ENOG5032SDK">
    <property type="taxonomic scope" value="Bacteria"/>
</dbReference>
<proteinExistence type="predicted"/>
<organism evidence="1 2">
    <name type="scientific">Imtechella halotolerans K1</name>
    <dbReference type="NCBI Taxonomy" id="946077"/>
    <lineage>
        <taxon>Bacteria</taxon>
        <taxon>Pseudomonadati</taxon>
        <taxon>Bacteroidota</taxon>
        <taxon>Flavobacteriia</taxon>
        <taxon>Flavobacteriales</taxon>
        <taxon>Flavobacteriaceae</taxon>
        <taxon>Imtechella</taxon>
    </lineage>
</organism>
<name>I0WJC8_9FLAO</name>